<dbReference type="AlphaFoldDB" id="A6NQW4"/>
<organism evidence="2 3">
    <name type="scientific">Pseudoflavonifractor capillosus ATCC 29799</name>
    <dbReference type="NCBI Taxonomy" id="411467"/>
    <lineage>
        <taxon>Bacteria</taxon>
        <taxon>Bacillati</taxon>
        <taxon>Bacillota</taxon>
        <taxon>Clostridia</taxon>
        <taxon>Eubacteriales</taxon>
        <taxon>Oscillospiraceae</taxon>
        <taxon>Pseudoflavonifractor</taxon>
    </lineage>
</organism>
<evidence type="ECO:0000313" key="3">
    <source>
        <dbReference type="Proteomes" id="UP000003639"/>
    </source>
</evidence>
<dbReference type="OrthoDB" id="1841662at2"/>
<accession>A6NQW4</accession>
<dbReference type="Pfam" id="PF23343">
    <property type="entry name" value="REP_ORF2-G2P"/>
    <property type="match status" value="1"/>
</dbReference>
<dbReference type="STRING" id="411467.BACCAP_00588"/>
<evidence type="ECO:0000313" key="2">
    <source>
        <dbReference type="EMBL" id="EDN01460.1"/>
    </source>
</evidence>
<proteinExistence type="predicted"/>
<name>A6NQW4_9FIRM</name>
<feature type="domain" description="Replication-associated protein ORF2/G2P" evidence="1">
    <location>
        <begin position="81"/>
        <end position="206"/>
    </location>
</feature>
<reference evidence="2 3" key="2">
    <citation type="submission" date="2007-06" db="EMBL/GenBank/DDBJ databases">
        <title>Draft genome sequence of Pseudoflavonifractor capillosus ATCC 29799.</title>
        <authorList>
            <person name="Sudarsanam P."/>
            <person name="Ley R."/>
            <person name="Guruge J."/>
            <person name="Turnbaugh P.J."/>
            <person name="Mahowald M."/>
            <person name="Liep D."/>
            <person name="Gordon J."/>
        </authorList>
    </citation>
    <scope>NUCLEOTIDE SEQUENCE [LARGE SCALE GENOMIC DNA]</scope>
    <source>
        <strain evidence="2 3">ATCC 29799</strain>
    </source>
</reference>
<sequence>MFGLGCSKLLVYERNHATLKKFNDHHYKVTFMRSCRLPGFEERGACKGKRNSVGYSSKLDASLSRTRSRIFELAMCNPWEHFVTLTLAPENGNRCDLGAFQRRLSKWLNNLRVRNGWDIRYLLIPELHKDGVSWHMHGFMMGLPESCLVPFTLDQHIPYDIRNALLAGRQVFNWPAYQARFGFVRIDPIRDLEATAKYSTKYITKDLSENIGRLNKKLYLCSHGLKRAQIIYRGQLSKEFKPDFHNDYVAVKTFHSLEDAISLFVDDEPASTAYGFFDESAEAPAPVSFWGMLERLKGGAETWKPCYQA</sequence>
<gene>
    <name evidence="2" type="ORF">BACCAP_00588</name>
</gene>
<dbReference type="EMBL" id="AAXG02000005">
    <property type="protein sequence ID" value="EDN01460.1"/>
    <property type="molecule type" value="Genomic_DNA"/>
</dbReference>
<reference evidence="2 3" key="1">
    <citation type="submission" date="2007-04" db="EMBL/GenBank/DDBJ databases">
        <authorList>
            <person name="Fulton L."/>
            <person name="Clifton S."/>
            <person name="Fulton B."/>
            <person name="Xu J."/>
            <person name="Minx P."/>
            <person name="Pepin K.H."/>
            <person name="Johnson M."/>
            <person name="Thiruvilangam P."/>
            <person name="Bhonagiri V."/>
            <person name="Nash W.E."/>
            <person name="Mardis E.R."/>
            <person name="Wilson R.K."/>
        </authorList>
    </citation>
    <scope>NUCLEOTIDE SEQUENCE [LARGE SCALE GENOMIC DNA]</scope>
    <source>
        <strain evidence="2 3">ATCC 29799</strain>
    </source>
</reference>
<protein>
    <recommendedName>
        <fullName evidence="1">Replication-associated protein ORF2/G2P domain-containing protein</fullName>
    </recommendedName>
</protein>
<evidence type="ECO:0000259" key="1">
    <source>
        <dbReference type="Pfam" id="PF23343"/>
    </source>
</evidence>
<dbReference type="Proteomes" id="UP000003639">
    <property type="component" value="Unassembled WGS sequence"/>
</dbReference>
<dbReference type="eggNOG" id="ENOG5032WYT">
    <property type="taxonomic scope" value="Bacteria"/>
</dbReference>
<keyword evidence="3" id="KW-1185">Reference proteome</keyword>
<comment type="caution">
    <text evidence="2">The sequence shown here is derived from an EMBL/GenBank/DDBJ whole genome shotgun (WGS) entry which is preliminary data.</text>
</comment>
<dbReference type="InterPro" id="IPR056906">
    <property type="entry name" value="ORF2/G2P_dom"/>
</dbReference>
<dbReference type="RefSeq" id="WP_006571141.1">
    <property type="nucleotide sequence ID" value="NZ_AAXG02000005.1"/>
</dbReference>